<dbReference type="GO" id="GO:0003677">
    <property type="term" value="F:DNA binding"/>
    <property type="evidence" value="ECO:0007669"/>
    <property type="project" value="UniProtKB-ARBA"/>
</dbReference>
<dbReference type="OrthoDB" id="565731at2759"/>
<dbReference type="GO" id="GO:0005634">
    <property type="term" value="C:nucleus"/>
    <property type="evidence" value="ECO:0000318"/>
    <property type="project" value="GO_Central"/>
</dbReference>
<evidence type="ECO:0000256" key="1">
    <source>
        <dbReference type="ARBA" id="ARBA00004123"/>
    </source>
</evidence>
<dbReference type="eggNOG" id="KOG4120">
    <property type="taxonomic scope" value="Eukaryota"/>
</dbReference>
<dbReference type="InterPro" id="IPR005122">
    <property type="entry name" value="Uracil-DNA_glycosylase-like"/>
</dbReference>
<reference evidence="20" key="3">
    <citation type="submission" date="2015-06" db="UniProtKB">
        <authorList>
            <consortium name="EnsemblMetazoa"/>
        </authorList>
    </citation>
    <scope>IDENTIFICATION</scope>
</reference>
<evidence type="ECO:0000313" key="20">
    <source>
        <dbReference type="EnsemblMetazoa" id="HelroP71611"/>
    </source>
</evidence>
<evidence type="ECO:0000256" key="7">
    <source>
        <dbReference type="ARBA" id="ARBA00023015"/>
    </source>
</evidence>
<evidence type="ECO:0000256" key="15">
    <source>
        <dbReference type="ARBA" id="ARBA00066769"/>
    </source>
</evidence>
<keyword evidence="7" id="KW-0805">Transcription regulation</keyword>
<evidence type="ECO:0000256" key="11">
    <source>
        <dbReference type="ARBA" id="ARBA00023242"/>
    </source>
</evidence>
<keyword evidence="10" id="KW-0234">DNA repair</keyword>
<keyword evidence="5" id="KW-0832">Ubl conjugation</keyword>
<dbReference type="OMA" id="FWPVLHL"/>
<dbReference type="GO" id="GO:0008263">
    <property type="term" value="F:pyrimidine-specific mismatch base pair DNA N-glycosylase activity"/>
    <property type="evidence" value="ECO:0000318"/>
    <property type="project" value="GO_Central"/>
</dbReference>
<dbReference type="AlphaFoldDB" id="T1G0P0"/>
<evidence type="ECO:0000256" key="13">
    <source>
        <dbReference type="ARBA" id="ARBA00061261"/>
    </source>
</evidence>
<dbReference type="InterPro" id="IPR015637">
    <property type="entry name" value="MUG/TDG"/>
</dbReference>
<evidence type="ECO:0000256" key="3">
    <source>
        <dbReference type="ARBA" id="ARBA00022763"/>
    </source>
</evidence>
<evidence type="ECO:0000313" key="19">
    <source>
        <dbReference type="EMBL" id="ESO11690.1"/>
    </source>
</evidence>
<dbReference type="GO" id="GO:0005654">
    <property type="term" value="C:nucleoplasm"/>
    <property type="evidence" value="ECO:0007669"/>
    <property type="project" value="UniProtKB-ARBA"/>
</dbReference>
<evidence type="ECO:0000256" key="16">
    <source>
        <dbReference type="ARBA" id="ARBA00071248"/>
    </source>
</evidence>
<dbReference type="RefSeq" id="XP_009010178.1">
    <property type="nucleotide sequence ID" value="XM_009011930.1"/>
</dbReference>
<keyword evidence="8" id="KW-0010">Activator</keyword>
<evidence type="ECO:0000256" key="17">
    <source>
        <dbReference type="ARBA" id="ARBA00083221"/>
    </source>
</evidence>
<dbReference type="CDD" id="cd10028">
    <property type="entry name" value="UDG-F2_TDG_MUG"/>
    <property type="match status" value="1"/>
</dbReference>
<comment type="subunit">
    <text evidence="14">Homodimer. Interacts with AICDA and GADD45A.</text>
</comment>
<dbReference type="EMBL" id="AMQM01002525">
    <property type="status" value="NOT_ANNOTATED_CDS"/>
    <property type="molecule type" value="Genomic_DNA"/>
</dbReference>
<dbReference type="GO" id="GO:0006285">
    <property type="term" value="P:base-excision repair, AP site formation"/>
    <property type="evidence" value="ECO:0000318"/>
    <property type="project" value="GO_Central"/>
</dbReference>
<dbReference type="KEGG" id="hro:HELRODRAFT_71611"/>
<keyword evidence="2" id="KW-1017">Isopeptide bond</keyword>
<organism evidence="20 21">
    <name type="scientific">Helobdella robusta</name>
    <name type="common">Californian leech</name>
    <dbReference type="NCBI Taxonomy" id="6412"/>
    <lineage>
        <taxon>Eukaryota</taxon>
        <taxon>Metazoa</taxon>
        <taxon>Spiralia</taxon>
        <taxon>Lophotrochozoa</taxon>
        <taxon>Annelida</taxon>
        <taxon>Clitellata</taxon>
        <taxon>Hirudinea</taxon>
        <taxon>Rhynchobdellida</taxon>
        <taxon>Glossiphoniidae</taxon>
        <taxon>Helobdella</taxon>
    </lineage>
</organism>
<dbReference type="Gene3D" id="3.40.470.10">
    <property type="entry name" value="Uracil-DNA glycosylase-like domain"/>
    <property type="match status" value="1"/>
</dbReference>
<evidence type="ECO:0000256" key="9">
    <source>
        <dbReference type="ARBA" id="ARBA00023163"/>
    </source>
</evidence>
<reference evidence="19 21" key="2">
    <citation type="journal article" date="2013" name="Nature">
        <title>Insights into bilaterian evolution from three spiralian genomes.</title>
        <authorList>
            <person name="Simakov O."/>
            <person name="Marletaz F."/>
            <person name="Cho S.J."/>
            <person name="Edsinger-Gonzales E."/>
            <person name="Havlak P."/>
            <person name="Hellsten U."/>
            <person name="Kuo D.H."/>
            <person name="Larsson T."/>
            <person name="Lv J."/>
            <person name="Arendt D."/>
            <person name="Savage R."/>
            <person name="Osoegawa K."/>
            <person name="de Jong P."/>
            <person name="Grimwood J."/>
            <person name="Chapman J.A."/>
            <person name="Shapiro H."/>
            <person name="Aerts A."/>
            <person name="Otillar R.P."/>
            <person name="Terry A.Y."/>
            <person name="Boore J.L."/>
            <person name="Grigoriev I.V."/>
            <person name="Lindberg D.R."/>
            <person name="Seaver E.C."/>
            <person name="Weisblat D.A."/>
            <person name="Putnam N.H."/>
            <person name="Rokhsar D.S."/>
        </authorList>
    </citation>
    <scope>NUCLEOTIDE SEQUENCE</scope>
</reference>
<keyword evidence="6" id="KW-0156">Chromatin regulator</keyword>
<evidence type="ECO:0000256" key="5">
    <source>
        <dbReference type="ARBA" id="ARBA00022843"/>
    </source>
</evidence>
<dbReference type="GO" id="GO:0040029">
    <property type="term" value="P:epigenetic regulation of gene expression"/>
    <property type="evidence" value="ECO:0007669"/>
    <property type="project" value="UniProtKB-ARBA"/>
</dbReference>
<protein>
    <recommendedName>
        <fullName evidence="16">G/T mismatch-specific thymine DNA glycosylase</fullName>
        <ecNumber evidence="15">3.2.2.29</ecNumber>
    </recommendedName>
    <alternativeName>
        <fullName evidence="17">Thymine-DNA glycosylase</fullName>
    </alternativeName>
</protein>
<evidence type="ECO:0000256" key="6">
    <source>
        <dbReference type="ARBA" id="ARBA00022853"/>
    </source>
</evidence>
<dbReference type="GO" id="GO:0004844">
    <property type="term" value="F:uracil DNA N-glycosylase activity"/>
    <property type="evidence" value="ECO:0000318"/>
    <property type="project" value="GO_Central"/>
</dbReference>
<sequence length="218" mass="24559">MPPKIKQELITNIIPQRRKRDRFNGRTEEEVLGMKLPDHLKPDLDIIIIGINPGLTAAYVGHHYAGPGNHFWKCLYLSGLIPEPMNAYDDAKLLHFGIGFTNIVERTSRGSADLTKKEIQIGAQILQEKIAKYQPKIAVFNGKGIYEVFCGHKKFIIGKQPDPFPGTNTVIYVMPSSSARCSQLPRAVDKVPFYAALKKLRDYLNGRITEVCDSDFLF</sequence>
<dbReference type="PANTHER" id="PTHR12159">
    <property type="entry name" value="G/T AND G/U MISMATCH-SPECIFIC DNA GLYCOSYLASE"/>
    <property type="match status" value="1"/>
</dbReference>
<comment type="similarity">
    <text evidence="13">Belongs to the uracil-DNA glycosylase (UDG) superfamily. TDG/mug family.</text>
</comment>
<dbReference type="Proteomes" id="UP000015101">
    <property type="component" value="Unassembled WGS sequence"/>
</dbReference>
<feature type="domain" description="Uracil-DNA glycosylase-like" evidence="18">
    <location>
        <begin position="37"/>
        <end position="188"/>
    </location>
</feature>
<evidence type="ECO:0000256" key="10">
    <source>
        <dbReference type="ARBA" id="ARBA00023204"/>
    </source>
</evidence>
<dbReference type="GO" id="GO:0032183">
    <property type="term" value="F:SUMO binding"/>
    <property type="evidence" value="ECO:0007669"/>
    <property type="project" value="UniProtKB-ARBA"/>
</dbReference>
<proteinExistence type="inferred from homology"/>
<dbReference type="GO" id="GO:0141016">
    <property type="term" value="F:G/T mismatch-specific thymine-DNA glycosylase activity"/>
    <property type="evidence" value="ECO:0007669"/>
    <property type="project" value="UniProtKB-EC"/>
</dbReference>
<dbReference type="SMART" id="SM00987">
    <property type="entry name" value="UreE_C"/>
    <property type="match status" value="1"/>
</dbReference>
<evidence type="ECO:0000256" key="2">
    <source>
        <dbReference type="ARBA" id="ARBA00022499"/>
    </source>
</evidence>
<evidence type="ECO:0000313" key="21">
    <source>
        <dbReference type="Proteomes" id="UP000015101"/>
    </source>
</evidence>
<comment type="catalytic activity">
    <reaction evidence="12">
        <text>Hydrolyzes mismatched double-stranded DNA and polynucleotides, releasing free thymine.</text>
        <dbReference type="EC" id="3.2.2.29"/>
    </reaction>
</comment>
<dbReference type="InParanoid" id="T1G0P0"/>
<evidence type="ECO:0000256" key="8">
    <source>
        <dbReference type="ARBA" id="ARBA00023159"/>
    </source>
</evidence>
<dbReference type="STRING" id="6412.T1G0P0"/>
<dbReference type="FunFam" id="3.40.470.10:FF:000002">
    <property type="entry name" value="G/T mismatch-specific thymine DNA glycosylase"/>
    <property type="match status" value="1"/>
</dbReference>
<keyword evidence="11" id="KW-0539">Nucleus</keyword>
<dbReference type="EC" id="3.2.2.29" evidence="15"/>
<evidence type="ECO:0000256" key="12">
    <source>
        <dbReference type="ARBA" id="ARBA00052915"/>
    </source>
</evidence>
<dbReference type="EnsemblMetazoa" id="HelroT71611">
    <property type="protein sequence ID" value="HelroP71611"/>
    <property type="gene ID" value="HelroG71611"/>
</dbReference>
<name>T1G0P0_HELRO</name>
<dbReference type="EMBL" id="KB095812">
    <property type="protein sequence ID" value="ESO11690.1"/>
    <property type="molecule type" value="Genomic_DNA"/>
</dbReference>
<comment type="subcellular location">
    <subcellularLocation>
        <location evidence="1">Nucleus</location>
    </subcellularLocation>
</comment>
<reference evidence="21" key="1">
    <citation type="submission" date="2012-12" db="EMBL/GenBank/DDBJ databases">
        <authorList>
            <person name="Hellsten U."/>
            <person name="Grimwood J."/>
            <person name="Chapman J.A."/>
            <person name="Shapiro H."/>
            <person name="Aerts A."/>
            <person name="Otillar R.P."/>
            <person name="Terry A.Y."/>
            <person name="Boore J.L."/>
            <person name="Simakov O."/>
            <person name="Marletaz F."/>
            <person name="Cho S.-J."/>
            <person name="Edsinger-Gonzales E."/>
            <person name="Havlak P."/>
            <person name="Kuo D.-H."/>
            <person name="Larsson T."/>
            <person name="Lv J."/>
            <person name="Arendt D."/>
            <person name="Savage R."/>
            <person name="Osoegawa K."/>
            <person name="de Jong P."/>
            <person name="Lindberg D.R."/>
            <person name="Seaver E.C."/>
            <person name="Weisblat D.A."/>
            <person name="Putnam N.H."/>
            <person name="Grigoriev I.V."/>
            <person name="Rokhsar D.S."/>
        </authorList>
    </citation>
    <scope>NUCLEOTIDE SEQUENCE</scope>
</reference>
<dbReference type="InterPro" id="IPR036895">
    <property type="entry name" value="Uracil-DNA_glycosylase-like_sf"/>
</dbReference>
<evidence type="ECO:0000259" key="18">
    <source>
        <dbReference type="SMART" id="SM00986"/>
    </source>
</evidence>
<dbReference type="CTD" id="20214638"/>
<dbReference type="HOGENOM" id="CLU_042829_2_0_1"/>
<dbReference type="Pfam" id="PF03167">
    <property type="entry name" value="UDG"/>
    <property type="match status" value="1"/>
</dbReference>
<dbReference type="PANTHER" id="PTHR12159:SF9">
    <property type="entry name" value="G_T MISMATCH-SPECIFIC THYMINE DNA GLYCOSYLASE"/>
    <property type="match status" value="1"/>
</dbReference>
<dbReference type="SMART" id="SM00986">
    <property type="entry name" value="UDG"/>
    <property type="match status" value="1"/>
</dbReference>
<dbReference type="GeneID" id="20214638"/>
<keyword evidence="9" id="KW-0804">Transcription</keyword>
<dbReference type="SUPFAM" id="SSF52141">
    <property type="entry name" value="Uracil-DNA glycosylase-like"/>
    <property type="match status" value="1"/>
</dbReference>
<accession>T1G0P0</accession>
<keyword evidence="4" id="KW-0378">Hydrolase</keyword>
<keyword evidence="3" id="KW-0227">DNA damage</keyword>
<keyword evidence="21" id="KW-1185">Reference proteome</keyword>
<gene>
    <name evidence="20" type="primary">20214638</name>
    <name evidence="19" type="ORF">HELRODRAFT_71611</name>
</gene>
<evidence type="ECO:0000256" key="14">
    <source>
        <dbReference type="ARBA" id="ARBA00064519"/>
    </source>
</evidence>
<evidence type="ECO:0000256" key="4">
    <source>
        <dbReference type="ARBA" id="ARBA00022801"/>
    </source>
</evidence>